<organism evidence="4 5">
    <name type="scientific">Brenneria populi</name>
    <dbReference type="NCBI Taxonomy" id="1505588"/>
    <lineage>
        <taxon>Bacteria</taxon>
        <taxon>Pseudomonadati</taxon>
        <taxon>Pseudomonadota</taxon>
        <taxon>Gammaproteobacteria</taxon>
        <taxon>Enterobacterales</taxon>
        <taxon>Pectobacteriaceae</taxon>
        <taxon>Brenneria</taxon>
    </lineage>
</organism>
<gene>
    <name evidence="4" type="ORF">VSX58_16255</name>
</gene>
<evidence type="ECO:0000256" key="3">
    <source>
        <dbReference type="RuleBase" id="RU363015"/>
    </source>
</evidence>
<name>A0ABU6JUE1_9GAMM</name>
<dbReference type="Gene3D" id="3.40.50.450">
    <property type="match status" value="1"/>
</dbReference>
<dbReference type="NCBIfam" id="TIGR00730">
    <property type="entry name" value="Rossman fold protein, TIGR00730 family"/>
    <property type="match status" value="1"/>
</dbReference>
<comment type="catalytic activity">
    <reaction evidence="1">
        <text>AMP + H2O = D-ribose 5-phosphate + adenine</text>
        <dbReference type="Rhea" id="RHEA:20129"/>
        <dbReference type="ChEBI" id="CHEBI:15377"/>
        <dbReference type="ChEBI" id="CHEBI:16708"/>
        <dbReference type="ChEBI" id="CHEBI:78346"/>
        <dbReference type="ChEBI" id="CHEBI:456215"/>
        <dbReference type="EC" id="3.2.2.4"/>
    </reaction>
</comment>
<dbReference type="EMBL" id="JAYWTM010000017">
    <property type="protein sequence ID" value="MEC5344147.1"/>
    <property type="molecule type" value="Genomic_DNA"/>
</dbReference>
<dbReference type="SUPFAM" id="SSF102405">
    <property type="entry name" value="MCP/YpsA-like"/>
    <property type="match status" value="1"/>
</dbReference>
<dbReference type="InterPro" id="IPR031100">
    <property type="entry name" value="LOG_fam"/>
</dbReference>
<comment type="similarity">
    <text evidence="2 3">Belongs to the LOG family.</text>
</comment>
<sequence>MVISIFCGSASGNTPDYLNKAKEAARFLAQSGVDIVYGGGKVGIMGAVADAALSAGGRVIGIIPRALAEKEIAHTGLTELHVVETMHERKNKMAELSHAFIALPGGAGTLDEIFEQWTWAQLGIHEKPCGFLNINRYFEPLQAMTEKMVHEGFLHRRHGEMLRFADNIDELLRYFKTYQPPERKWTTK</sequence>
<evidence type="ECO:0000313" key="4">
    <source>
        <dbReference type="EMBL" id="MEC5344147.1"/>
    </source>
</evidence>
<dbReference type="PANTHER" id="PTHR31223">
    <property type="entry name" value="LOG FAMILY PROTEIN YJL055W"/>
    <property type="match status" value="1"/>
</dbReference>
<protein>
    <recommendedName>
        <fullName evidence="3">Cytokinin riboside 5'-monophosphate phosphoribohydrolase</fullName>
        <ecNumber evidence="3">3.2.2.n1</ecNumber>
    </recommendedName>
</protein>
<dbReference type="Pfam" id="PF03641">
    <property type="entry name" value="Lysine_decarbox"/>
    <property type="match status" value="1"/>
</dbReference>
<accession>A0ABU6JUE1</accession>
<dbReference type="EC" id="3.2.2.n1" evidence="3"/>
<proteinExistence type="inferred from homology"/>
<evidence type="ECO:0000256" key="1">
    <source>
        <dbReference type="ARBA" id="ARBA00000274"/>
    </source>
</evidence>
<keyword evidence="3" id="KW-0203">Cytokinin biosynthesis</keyword>
<reference evidence="4 5" key="1">
    <citation type="journal article" date="2017" name="Int. J. Syst. Evol. Microbiol.">
        <title>Brenneria populi subsp. brevivirga subsp. nov. isolated from symptomatic bark of Populus x euramericana canker, and description of Brenneria populi subsp. populi subsp. nov.</title>
        <authorList>
            <person name="Zheng M.H."/>
            <person name="Piao C.G."/>
            <person name="Xue H."/>
            <person name="Guo M.W."/>
            <person name="Li Y."/>
        </authorList>
    </citation>
    <scope>NUCLEOTIDE SEQUENCE [LARGE SCALE GENOMIC DNA]</scope>
    <source>
        <strain evidence="4 5">D9-5</strain>
    </source>
</reference>
<evidence type="ECO:0000313" key="5">
    <source>
        <dbReference type="Proteomes" id="UP001309705"/>
    </source>
</evidence>
<dbReference type="RefSeq" id="WP_327618998.1">
    <property type="nucleotide sequence ID" value="NZ_JAYWTM010000017.1"/>
</dbReference>
<dbReference type="Proteomes" id="UP001309705">
    <property type="component" value="Unassembled WGS sequence"/>
</dbReference>
<keyword evidence="3" id="KW-0378">Hydrolase</keyword>
<keyword evidence="5" id="KW-1185">Reference proteome</keyword>
<comment type="caution">
    <text evidence="4">The sequence shown here is derived from an EMBL/GenBank/DDBJ whole genome shotgun (WGS) entry which is preliminary data.</text>
</comment>
<dbReference type="PANTHER" id="PTHR31223:SF70">
    <property type="entry name" value="LOG FAMILY PROTEIN YJL055W"/>
    <property type="match status" value="1"/>
</dbReference>
<evidence type="ECO:0000256" key="2">
    <source>
        <dbReference type="ARBA" id="ARBA00006763"/>
    </source>
</evidence>
<dbReference type="InterPro" id="IPR005269">
    <property type="entry name" value="LOG"/>
</dbReference>